<reference evidence="2 3" key="1">
    <citation type="submission" date="2022-04" db="EMBL/GenBank/DDBJ databases">
        <authorList>
            <person name="Ye Y.-Q."/>
            <person name="Du Z.-J."/>
        </authorList>
    </citation>
    <scope>NUCLEOTIDE SEQUENCE [LARGE SCALE GENOMIC DNA]</scope>
    <source>
        <strain evidence="2 3">A6E488</strain>
    </source>
</reference>
<accession>A0AAW5QR53</accession>
<organism evidence="2 3">
    <name type="scientific">Microbaculum marinisediminis</name>
    <dbReference type="NCBI Taxonomy" id="2931392"/>
    <lineage>
        <taxon>Bacteria</taxon>
        <taxon>Pseudomonadati</taxon>
        <taxon>Pseudomonadota</taxon>
        <taxon>Alphaproteobacteria</taxon>
        <taxon>Hyphomicrobiales</taxon>
        <taxon>Tepidamorphaceae</taxon>
        <taxon>Microbaculum</taxon>
    </lineage>
</organism>
<keyword evidence="3" id="KW-1185">Reference proteome</keyword>
<evidence type="ECO:0000313" key="2">
    <source>
        <dbReference type="EMBL" id="MCT8970566.1"/>
    </source>
</evidence>
<name>A0AAW5QR53_9HYPH</name>
<dbReference type="Proteomes" id="UP001320898">
    <property type="component" value="Unassembled WGS sequence"/>
</dbReference>
<dbReference type="RefSeq" id="WP_261614131.1">
    <property type="nucleotide sequence ID" value="NZ_JALIDZ010000001.1"/>
</dbReference>
<proteinExistence type="predicted"/>
<comment type="caution">
    <text evidence="2">The sequence shown here is derived from an EMBL/GenBank/DDBJ whole genome shotgun (WGS) entry which is preliminary data.</text>
</comment>
<feature type="region of interest" description="Disordered" evidence="1">
    <location>
        <begin position="49"/>
        <end position="70"/>
    </location>
</feature>
<dbReference type="AlphaFoldDB" id="A0AAW5QR53"/>
<protein>
    <submittedName>
        <fullName evidence="2">Uncharacterized protein</fullName>
    </submittedName>
</protein>
<gene>
    <name evidence="2" type="ORF">MUB46_01720</name>
</gene>
<evidence type="ECO:0000256" key="1">
    <source>
        <dbReference type="SAM" id="MobiDB-lite"/>
    </source>
</evidence>
<evidence type="ECO:0000313" key="3">
    <source>
        <dbReference type="Proteomes" id="UP001320898"/>
    </source>
</evidence>
<sequence>MPPIPVAPADLRRSCPKPPVAVGDDAMVVNRRYEVALQDCDRRRARAVAWSDRTARDYGPQPNDQGADGE</sequence>
<dbReference type="EMBL" id="JALIDZ010000001">
    <property type="protein sequence ID" value="MCT8970566.1"/>
    <property type="molecule type" value="Genomic_DNA"/>
</dbReference>